<keyword evidence="2" id="KW-1185">Reference proteome</keyword>
<protein>
    <submittedName>
        <fullName evidence="1">Uncharacterized protein</fullName>
    </submittedName>
</protein>
<name>A0ABY7Q2V7_9ACTN</name>
<dbReference type="RefSeq" id="WP_270144096.1">
    <property type="nucleotide sequence ID" value="NZ_CP115450.1"/>
</dbReference>
<dbReference type="Proteomes" id="UP001212821">
    <property type="component" value="Chromosome"/>
</dbReference>
<evidence type="ECO:0000313" key="2">
    <source>
        <dbReference type="Proteomes" id="UP001212821"/>
    </source>
</evidence>
<organism evidence="1 2">
    <name type="scientific">Kitasatospora cathayae</name>
    <dbReference type="NCBI Taxonomy" id="3004092"/>
    <lineage>
        <taxon>Bacteria</taxon>
        <taxon>Bacillati</taxon>
        <taxon>Actinomycetota</taxon>
        <taxon>Actinomycetes</taxon>
        <taxon>Kitasatosporales</taxon>
        <taxon>Streptomycetaceae</taxon>
        <taxon>Kitasatospora</taxon>
    </lineage>
</organism>
<dbReference type="EMBL" id="CP115450">
    <property type="protein sequence ID" value="WBP87016.1"/>
    <property type="molecule type" value="Genomic_DNA"/>
</dbReference>
<sequence length="132" mass="14339">MNDHRETILTLSGERIVIRTERTTRMTVAKLESDHTKAVKATVSAWRASVGKPKAFPNHTRGNLGLIEKIGDAPVRYTSVNPDVLADSLPGVTHETIDPNTSAPLVEPVVEPVTESMSSDDFLASLFARFAA</sequence>
<accession>A0ABY7Q2V7</accession>
<evidence type="ECO:0000313" key="1">
    <source>
        <dbReference type="EMBL" id="WBP87016.1"/>
    </source>
</evidence>
<proteinExistence type="predicted"/>
<gene>
    <name evidence="1" type="ORF">O1G21_14980</name>
</gene>
<reference evidence="2" key="1">
    <citation type="submission" date="2022-12" db="EMBL/GenBank/DDBJ databases">
        <authorList>
            <person name="Mo P."/>
        </authorList>
    </citation>
    <scope>NUCLEOTIDE SEQUENCE [LARGE SCALE GENOMIC DNA]</scope>
    <source>
        <strain evidence="2">HUAS 3-15</strain>
    </source>
</reference>